<accession>A0AAV7WBC8</accession>
<dbReference type="AlphaFoldDB" id="A0AAV7WBC8"/>
<protein>
    <submittedName>
        <fullName evidence="1">Uncharacterized protein</fullName>
    </submittedName>
</protein>
<organism evidence="1 2">
    <name type="scientific">Pleurodeles waltl</name>
    <name type="common">Iberian ribbed newt</name>
    <dbReference type="NCBI Taxonomy" id="8319"/>
    <lineage>
        <taxon>Eukaryota</taxon>
        <taxon>Metazoa</taxon>
        <taxon>Chordata</taxon>
        <taxon>Craniata</taxon>
        <taxon>Vertebrata</taxon>
        <taxon>Euteleostomi</taxon>
        <taxon>Amphibia</taxon>
        <taxon>Batrachia</taxon>
        <taxon>Caudata</taxon>
        <taxon>Salamandroidea</taxon>
        <taxon>Salamandridae</taxon>
        <taxon>Pleurodelinae</taxon>
        <taxon>Pleurodeles</taxon>
    </lineage>
</organism>
<proteinExistence type="predicted"/>
<dbReference type="EMBL" id="JANPWB010000002">
    <property type="protein sequence ID" value="KAJ1210011.1"/>
    <property type="molecule type" value="Genomic_DNA"/>
</dbReference>
<name>A0AAV7WBC8_PLEWA</name>
<comment type="caution">
    <text evidence="1">The sequence shown here is derived from an EMBL/GenBank/DDBJ whole genome shotgun (WGS) entry which is preliminary data.</text>
</comment>
<keyword evidence="2" id="KW-1185">Reference proteome</keyword>
<evidence type="ECO:0000313" key="2">
    <source>
        <dbReference type="Proteomes" id="UP001066276"/>
    </source>
</evidence>
<sequence length="157" mass="17472">MAGRRGHKGGKKKVTSLLHTRSLAQWLSGPAGWVQSHRLWPSQSATAPPRSTGPALLKVLGRTEVRGPPWATSSQPRSEVVSGVEYAVPSLYGCRFLRSRPHASARSTVFKWPSCSATRPRPYNSEKTEKRHLVEIVQMQQIDAKAIFRADPFAEWT</sequence>
<evidence type="ECO:0000313" key="1">
    <source>
        <dbReference type="EMBL" id="KAJ1210011.1"/>
    </source>
</evidence>
<dbReference type="Proteomes" id="UP001066276">
    <property type="component" value="Chromosome 1_2"/>
</dbReference>
<gene>
    <name evidence="1" type="ORF">NDU88_005379</name>
</gene>
<reference evidence="1" key="1">
    <citation type="journal article" date="2022" name="bioRxiv">
        <title>Sequencing and chromosome-scale assembly of the giantPleurodeles waltlgenome.</title>
        <authorList>
            <person name="Brown T."/>
            <person name="Elewa A."/>
            <person name="Iarovenko S."/>
            <person name="Subramanian E."/>
            <person name="Araus A.J."/>
            <person name="Petzold A."/>
            <person name="Susuki M."/>
            <person name="Suzuki K.-i.T."/>
            <person name="Hayashi T."/>
            <person name="Toyoda A."/>
            <person name="Oliveira C."/>
            <person name="Osipova E."/>
            <person name="Leigh N.D."/>
            <person name="Simon A."/>
            <person name="Yun M.H."/>
        </authorList>
    </citation>
    <scope>NUCLEOTIDE SEQUENCE</scope>
    <source>
        <strain evidence="1">20211129_DDA</strain>
        <tissue evidence="1">Liver</tissue>
    </source>
</reference>